<evidence type="ECO:0000256" key="1">
    <source>
        <dbReference type="ARBA" id="ARBA00005381"/>
    </source>
</evidence>
<dbReference type="SMART" id="SM00044">
    <property type="entry name" value="CYCc"/>
    <property type="match status" value="1"/>
</dbReference>
<dbReference type="GO" id="GO:0006171">
    <property type="term" value="P:cAMP biosynthetic process"/>
    <property type="evidence" value="ECO:0007669"/>
    <property type="project" value="TreeGrafter"/>
</dbReference>
<dbReference type="PANTHER" id="PTHR43081:SF19">
    <property type="entry name" value="PH-SENSITIVE ADENYLATE CYCLASE RV1264"/>
    <property type="match status" value="1"/>
</dbReference>
<dbReference type="InterPro" id="IPR001054">
    <property type="entry name" value="A/G_cyclase"/>
</dbReference>
<organism evidence="4 5">
    <name type="scientific">Nocardioides jejuensis</name>
    <dbReference type="NCBI Taxonomy" id="2502782"/>
    <lineage>
        <taxon>Bacteria</taxon>
        <taxon>Bacillati</taxon>
        <taxon>Actinomycetota</taxon>
        <taxon>Actinomycetes</taxon>
        <taxon>Propionibacteriales</taxon>
        <taxon>Nocardioidaceae</taxon>
        <taxon>Nocardioides</taxon>
    </lineage>
</organism>
<protein>
    <submittedName>
        <fullName evidence="4">Adenylate/guanylate cyclase domain-containing protein</fullName>
    </submittedName>
</protein>
<gene>
    <name evidence="4" type="ORF">EPD65_03665</name>
</gene>
<keyword evidence="5" id="KW-1185">Reference proteome</keyword>
<dbReference type="Proteomes" id="UP000295453">
    <property type="component" value="Unassembled WGS sequence"/>
</dbReference>
<dbReference type="Gene3D" id="3.30.70.1230">
    <property type="entry name" value="Nucleotide cyclase"/>
    <property type="match status" value="1"/>
</dbReference>
<feature type="region of interest" description="Disordered" evidence="2">
    <location>
        <begin position="1"/>
        <end position="20"/>
    </location>
</feature>
<dbReference type="RefSeq" id="WP_131581815.1">
    <property type="nucleotide sequence ID" value="NZ_SJZJ01000004.1"/>
</dbReference>
<dbReference type="CDD" id="cd07302">
    <property type="entry name" value="CHD"/>
    <property type="match status" value="1"/>
</dbReference>
<dbReference type="AlphaFoldDB" id="A0A4R1CIS3"/>
<dbReference type="InterPro" id="IPR032026">
    <property type="entry name" value="Ad_Cy_reg"/>
</dbReference>
<evidence type="ECO:0000313" key="5">
    <source>
        <dbReference type="Proteomes" id="UP000295453"/>
    </source>
</evidence>
<name>A0A4R1CIS3_9ACTN</name>
<evidence type="ECO:0000256" key="2">
    <source>
        <dbReference type="SAM" id="MobiDB-lite"/>
    </source>
</evidence>
<evidence type="ECO:0000313" key="4">
    <source>
        <dbReference type="EMBL" id="TCJ30315.1"/>
    </source>
</evidence>
<evidence type="ECO:0000259" key="3">
    <source>
        <dbReference type="PROSITE" id="PS50125"/>
    </source>
</evidence>
<sequence>MDEELEEAGDQGSPASALSSSPYDDVVRAILGEDARYTRSDVAAATGIELERLTSLWRALGFPSADDDTAMFTDADIAVLELLPHFLAPMGLEEGEELTAARSMGRTFSRLADWEVRLMTRALADVPQDELGGAVTEILPVLQQLQDYVWRRHLARAAGRAVLVREPGEVERGVGFVDMVAFTRTSRELSMGQLAALLERFDSQASALVAACGGQVVKTIGDEILFVADDPHATAEIATTLAQLHVEDPTFPQVRAGITWGPVLPRMGDVFGETVNIASRLTSLARPGTVLANAALAEVIGDRWTVRRIPPESVRGYSRLEAWVVRPMPARRSPD</sequence>
<dbReference type="Pfam" id="PF00211">
    <property type="entry name" value="Guanylate_cyc"/>
    <property type="match status" value="1"/>
</dbReference>
<comment type="caution">
    <text evidence="4">The sequence shown here is derived from an EMBL/GenBank/DDBJ whole genome shotgun (WGS) entry which is preliminary data.</text>
</comment>
<comment type="similarity">
    <text evidence="1">Belongs to the adenylyl cyclase class-3 family.</text>
</comment>
<dbReference type="EMBL" id="SJZJ01000004">
    <property type="protein sequence ID" value="TCJ30315.1"/>
    <property type="molecule type" value="Genomic_DNA"/>
</dbReference>
<reference evidence="4 5" key="1">
    <citation type="submission" date="2019-03" db="EMBL/GenBank/DDBJ databases">
        <authorList>
            <person name="Kim M.K.M."/>
        </authorList>
    </citation>
    <scope>NUCLEOTIDE SEQUENCE [LARGE SCALE GENOMIC DNA]</scope>
    <source>
        <strain evidence="4 5">18JY15-6</strain>
    </source>
</reference>
<dbReference type="OrthoDB" id="310836at2"/>
<accession>A0A4R1CIS3</accession>
<dbReference type="InterPro" id="IPR029787">
    <property type="entry name" value="Nucleotide_cyclase"/>
</dbReference>
<dbReference type="SUPFAM" id="SSF55073">
    <property type="entry name" value="Nucleotide cyclase"/>
    <property type="match status" value="1"/>
</dbReference>
<proteinExistence type="inferred from homology"/>
<dbReference type="GO" id="GO:0004016">
    <property type="term" value="F:adenylate cyclase activity"/>
    <property type="evidence" value="ECO:0007669"/>
    <property type="project" value="UniProtKB-ARBA"/>
</dbReference>
<dbReference type="GO" id="GO:0035556">
    <property type="term" value="P:intracellular signal transduction"/>
    <property type="evidence" value="ECO:0007669"/>
    <property type="project" value="InterPro"/>
</dbReference>
<dbReference type="PROSITE" id="PS50125">
    <property type="entry name" value="GUANYLATE_CYCLASE_2"/>
    <property type="match status" value="1"/>
</dbReference>
<feature type="domain" description="Guanylate cyclase" evidence="3">
    <location>
        <begin position="173"/>
        <end position="282"/>
    </location>
</feature>
<dbReference type="InterPro" id="IPR050697">
    <property type="entry name" value="Adenylyl/Guanylyl_Cyclase_3/4"/>
</dbReference>
<dbReference type="Pfam" id="PF16701">
    <property type="entry name" value="Ad_Cy_reg"/>
    <property type="match status" value="1"/>
</dbReference>
<dbReference type="PANTHER" id="PTHR43081">
    <property type="entry name" value="ADENYLATE CYCLASE, TERMINAL-DIFFERENTIATION SPECIFIC-RELATED"/>
    <property type="match status" value="1"/>
</dbReference>